<accession>A0A3B4D367</accession>
<proteinExistence type="predicted"/>
<dbReference type="PANTHER" id="PTHR25466">
    <property type="entry name" value="T-LYMPHOCYTE ACTIVATION ANTIGEN"/>
    <property type="match status" value="1"/>
</dbReference>
<sequence>MITYIQIFVLSLIICADSPSAQSRTSISVTVGSTAVLPCDWRNSTQSSSQSPHVEWCTFAGTVFERRGGEVYQGEGYEDRVDVPEDHLLKGDCSLELKDVRPEDAGFYESYLLVRRTKTLISKRVFLQSVELSVEDASEDTNSGKKAAERNAGTIQTSSQIMFILLPCIFFHFN</sequence>
<comment type="subcellular location">
    <subcellularLocation>
        <location evidence="1">Cell membrane</location>
        <topology evidence="1">Single-pass type I membrane protein</topology>
    </subcellularLocation>
</comment>
<evidence type="ECO:0000313" key="14">
    <source>
        <dbReference type="Proteomes" id="UP001501920"/>
    </source>
</evidence>
<name>A0A3B4D367_PYGNA</name>
<keyword evidence="9" id="KW-0325">Glycoprotein</keyword>
<keyword evidence="3" id="KW-0812">Transmembrane</keyword>
<evidence type="ECO:0000256" key="7">
    <source>
        <dbReference type="ARBA" id="ARBA00023157"/>
    </source>
</evidence>
<dbReference type="InterPro" id="IPR051713">
    <property type="entry name" value="T-cell_Activation_Regulation"/>
</dbReference>
<dbReference type="GO" id="GO:0042130">
    <property type="term" value="P:negative regulation of T cell proliferation"/>
    <property type="evidence" value="ECO:0007669"/>
    <property type="project" value="TreeGrafter"/>
</dbReference>
<feature type="domain" description="Immunoglobulin V-set" evidence="12">
    <location>
        <begin position="23"/>
        <end position="109"/>
    </location>
</feature>
<keyword evidence="14" id="KW-1185">Reference proteome</keyword>
<keyword evidence="8" id="KW-0675">Receptor</keyword>
<protein>
    <recommendedName>
        <fullName evidence="12">Immunoglobulin V-set domain-containing protein</fullName>
    </recommendedName>
</protein>
<dbReference type="STRING" id="42514.ENSPNAP00000017985"/>
<evidence type="ECO:0000259" key="12">
    <source>
        <dbReference type="Pfam" id="PF07686"/>
    </source>
</evidence>
<evidence type="ECO:0000256" key="9">
    <source>
        <dbReference type="ARBA" id="ARBA00023180"/>
    </source>
</evidence>
<dbReference type="GO" id="GO:0042102">
    <property type="term" value="P:positive regulation of T cell proliferation"/>
    <property type="evidence" value="ECO:0007669"/>
    <property type="project" value="TreeGrafter"/>
</dbReference>
<keyword evidence="6" id="KW-0472">Membrane</keyword>
<evidence type="ECO:0000256" key="6">
    <source>
        <dbReference type="ARBA" id="ARBA00023136"/>
    </source>
</evidence>
<dbReference type="GO" id="GO:0071222">
    <property type="term" value="P:cellular response to lipopolysaccharide"/>
    <property type="evidence" value="ECO:0007669"/>
    <property type="project" value="TreeGrafter"/>
</dbReference>
<dbReference type="InterPro" id="IPR036179">
    <property type="entry name" value="Ig-like_dom_sf"/>
</dbReference>
<dbReference type="InterPro" id="IPR013783">
    <property type="entry name" value="Ig-like_fold"/>
</dbReference>
<organism evidence="13 14">
    <name type="scientific">Pygocentrus nattereri</name>
    <name type="common">Red-bellied piranha</name>
    <dbReference type="NCBI Taxonomy" id="42514"/>
    <lineage>
        <taxon>Eukaryota</taxon>
        <taxon>Metazoa</taxon>
        <taxon>Chordata</taxon>
        <taxon>Craniata</taxon>
        <taxon>Vertebrata</taxon>
        <taxon>Euteleostomi</taxon>
        <taxon>Actinopterygii</taxon>
        <taxon>Neopterygii</taxon>
        <taxon>Teleostei</taxon>
        <taxon>Ostariophysi</taxon>
        <taxon>Characiformes</taxon>
        <taxon>Characoidei</taxon>
        <taxon>Pygocentrus</taxon>
    </lineage>
</organism>
<feature type="signal peptide" evidence="11">
    <location>
        <begin position="1"/>
        <end position="23"/>
    </location>
</feature>
<keyword evidence="4 11" id="KW-0732">Signal</keyword>
<dbReference type="GO" id="GO:0031295">
    <property type="term" value="P:T cell costimulation"/>
    <property type="evidence" value="ECO:0007669"/>
    <property type="project" value="TreeGrafter"/>
</dbReference>
<dbReference type="PANTHER" id="PTHR25466:SF11">
    <property type="entry name" value="GALECTIN 17-RELATED"/>
    <property type="match status" value="1"/>
</dbReference>
<reference evidence="13 14" key="1">
    <citation type="submission" date="2020-10" db="EMBL/GenBank/DDBJ databases">
        <title>Pygocentrus nattereri (red-bellied piranha) genome, fPygNat1, primary haplotype.</title>
        <authorList>
            <person name="Myers G."/>
            <person name="Meyer A."/>
            <person name="Karagic N."/>
            <person name="Pippel M."/>
            <person name="Winkler S."/>
            <person name="Tracey A."/>
            <person name="Wood J."/>
            <person name="Formenti G."/>
            <person name="Howe K."/>
            <person name="Fedrigo O."/>
            <person name="Jarvis E.D."/>
        </authorList>
    </citation>
    <scope>NUCLEOTIDE SEQUENCE [LARGE SCALE GENOMIC DNA]</scope>
</reference>
<keyword evidence="7" id="KW-1015">Disulfide bond</keyword>
<keyword evidence="10" id="KW-0393">Immunoglobulin domain</keyword>
<dbReference type="Pfam" id="PF07686">
    <property type="entry name" value="V-set"/>
    <property type="match status" value="1"/>
</dbReference>
<dbReference type="SUPFAM" id="SSF48726">
    <property type="entry name" value="Immunoglobulin"/>
    <property type="match status" value="1"/>
</dbReference>
<reference evidence="13" key="2">
    <citation type="submission" date="2025-08" db="UniProtKB">
        <authorList>
            <consortium name="Ensembl"/>
        </authorList>
    </citation>
    <scope>IDENTIFICATION</scope>
</reference>
<dbReference type="Proteomes" id="UP001501920">
    <property type="component" value="Chromosome 11"/>
</dbReference>
<evidence type="ECO:0000256" key="2">
    <source>
        <dbReference type="ARBA" id="ARBA00022475"/>
    </source>
</evidence>
<dbReference type="InterPro" id="IPR013106">
    <property type="entry name" value="Ig_V-set"/>
</dbReference>
<evidence type="ECO:0000256" key="10">
    <source>
        <dbReference type="ARBA" id="ARBA00023319"/>
    </source>
</evidence>
<dbReference type="GeneTree" id="ENSGT00940000175037"/>
<evidence type="ECO:0000313" key="13">
    <source>
        <dbReference type="Ensembl" id="ENSPNAP00000017985.1"/>
    </source>
</evidence>
<evidence type="ECO:0000256" key="1">
    <source>
        <dbReference type="ARBA" id="ARBA00004251"/>
    </source>
</evidence>
<reference evidence="13" key="3">
    <citation type="submission" date="2025-09" db="UniProtKB">
        <authorList>
            <consortium name="Ensembl"/>
        </authorList>
    </citation>
    <scope>IDENTIFICATION</scope>
</reference>
<dbReference type="GO" id="GO:0006955">
    <property type="term" value="P:immune response"/>
    <property type="evidence" value="ECO:0007669"/>
    <property type="project" value="TreeGrafter"/>
</dbReference>
<keyword evidence="2" id="KW-1003">Cell membrane</keyword>
<evidence type="ECO:0000256" key="3">
    <source>
        <dbReference type="ARBA" id="ARBA00022692"/>
    </source>
</evidence>
<evidence type="ECO:0000256" key="11">
    <source>
        <dbReference type="SAM" id="SignalP"/>
    </source>
</evidence>
<dbReference type="AlphaFoldDB" id="A0A3B4D367"/>
<evidence type="ECO:0000256" key="4">
    <source>
        <dbReference type="ARBA" id="ARBA00022729"/>
    </source>
</evidence>
<evidence type="ECO:0000256" key="5">
    <source>
        <dbReference type="ARBA" id="ARBA00022989"/>
    </source>
</evidence>
<evidence type="ECO:0000256" key="8">
    <source>
        <dbReference type="ARBA" id="ARBA00023170"/>
    </source>
</evidence>
<dbReference type="Ensembl" id="ENSPNAT00000026994.2">
    <property type="protein sequence ID" value="ENSPNAP00000017985.1"/>
    <property type="gene ID" value="ENSPNAG00000024305.2"/>
</dbReference>
<dbReference type="GO" id="GO:0007166">
    <property type="term" value="P:cell surface receptor signaling pathway"/>
    <property type="evidence" value="ECO:0007669"/>
    <property type="project" value="TreeGrafter"/>
</dbReference>
<dbReference type="GO" id="GO:0009897">
    <property type="term" value="C:external side of plasma membrane"/>
    <property type="evidence" value="ECO:0007669"/>
    <property type="project" value="TreeGrafter"/>
</dbReference>
<feature type="chain" id="PRO_5017220227" description="Immunoglobulin V-set domain-containing protein" evidence="11">
    <location>
        <begin position="24"/>
        <end position="174"/>
    </location>
</feature>
<dbReference type="Gene3D" id="2.60.40.10">
    <property type="entry name" value="Immunoglobulins"/>
    <property type="match status" value="1"/>
</dbReference>
<keyword evidence="5" id="KW-1133">Transmembrane helix</keyword>